<protein>
    <submittedName>
        <fullName evidence="1">Uncharacterized protein</fullName>
    </submittedName>
</protein>
<dbReference type="HOGENOM" id="CLU_1442080_0_0_1"/>
<dbReference type="GeneID" id="8443834"/>
<dbReference type="RefSeq" id="XP_002542265.1">
    <property type="nucleotide sequence ID" value="XM_002542219.1"/>
</dbReference>
<keyword evidence="2" id="KW-1185">Reference proteome</keyword>
<reference evidence="2" key="1">
    <citation type="journal article" date="2009" name="Genome Res.">
        <title>Comparative genomic analyses of the human fungal pathogens Coccidioides and their relatives.</title>
        <authorList>
            <person name="Sharpton T.J."/>
            <person name="Stajich J.E."/>
            <person name="Rounsley S.D."/>
            <person name="Gardner M.J."/>
            <person name="Wortman J.R."/>
            <person name="Jordar V.S."/>
            <person name="Maiti R."/>
            <person name="Kodira C.D."/>
            <person name="Neafsey D.E."/>
            <person name="Zeng Q."/>
            <person name="Hung C.-Y."/>
            <person name="McMahan C."/>
            <person name="Muszewska A."/>
            <person name="Grynberg M."/>
            <person name="Mandel M.A."/>
            <person name="Kellner E.M."/>
            <person name="Barker B.M."/>
            <person name="Galgiani J.N."/>
            <person name="Orbach M.J."/>
            <person name="Kirkland T.N."/>
            <person name="Cole G.T."/>
            <person name="Henn M.R."/>
            <person name="Birren B.W."/>
            <person name="Taylor J.W."/>
        </authorList>
    </citation>
    <scope>NUCLEOTIDE SEQUENCE [LARGE SCALE GENOMIC DNA]</scope>
    <source>
        <strain evidence="2">UAMH 1704</strain>
    </source>
</reference>
<proteinExistence type="predicted"/>
<dbReference type="EMBL" id="CH476615">
    <property type="protein sequence ID" value="EEP76932.1"/>
    <property type="molecule type" value="Genomic_DNA"/>
</dbReference>
<name>C4JJH4_UNCRE</name>
<sequence length="188" mass="21377">MPEKQRLDMKTFCGALFSPDGLPRMLLVGETMSQSFSVPKTDFSSQNTSTQNLGTGLFVIVPELPENPATEARIEWHRSGLKEYKLKSIDYDPTRLNRMIPDVNVLWRELDGKNLKFRNDYRSQPGPGVIIHHVAPKSNQTSILEQTSISDSRVPATWPIFYASSTNQKPDLRMLVHATSNRLHFFES</sequence>
<dbReference type="Proteomes" id="UP000002058">
    <property type="component" value="Unassembled WGS sequence"/>
</dbReference>
<dbReference type="VEuPathDB" id="FungiDB:UREG_01781"/>
<gene>
    <name evidence="1" type="ORF">UREG_01781</name>
</gene>
<dbReference type="AlphaFoldDB" id="C4JJH4"/>
<organism evidence="1 2">
    <name type="scientific">Uncinocarpus reesii (strain UAMH 1704)</name>
    <dbReference type="NCBI Taxonomy" id="336963"/>
    <lineage>
        <taxon>Eukaryota</taxon>
        <taxon>Fungi</taxon>
        <taxon>Dikarya</taxon>
        <taxon>Ascomycota</taxon>
        <taxon>Pezizomycotina</taxon>
        <taxon>Eurotiomycetes</taxon>
        <taxon>Eurotiomycetidae</taxon>
        <taxon>Onygenales</taxon>
        <taxon>Onygenaceae</taxon>
        <taxon>Uncinocarpus</taxon>
    </lineage>
</organism>
<evidence type="ECO:0000313" key="1">
    <source>
        <dbReference type="EMBL" id="EEP76932.1"/>
    </source>
</evidence>
<dbReference type="OrthoDB" id="5386595at2759"/>
<evidence type="ECO:0000313" key="2">
    <source>
        <dbReference type="Proteomes" id="UP000002058"/>
    </source>
</evidence>
<accession>C4JJH4</accession>
<dbReference type="KEGG" id="ure:UREG_01781"/>
<dbReference type="InParanoid" id="C4JJH4"/>